<name>A0A843WSX3_COLES</name>
<feature type="transmembrane region" description="Helical" evidence="1">
    <location>
        <begin position="107"/>
        <end position="127"/>
    </location>
</feature>
<feature type="transmembrane region" description="Helical" evidence="1">
    <location>
        <begin position="170"/>
        <end position="191"/>
    </location>
</feature>
<keyword evidence="1" id="KW-0812">Transmembrane</keyword>
<reference evidence="2" key="1">
    <citation type="submission" date="2017-07" db="EMBL/GenBank/DDBJ databases">
        <title>Taro Niue Genome Assembly and Annotation.</title>
        <authorList>
            <person name="Atibalentja N."/>
            <person name="Keating K."/>
            <person name="Fields C.J."/>
        </authorList>
    </citation>
    <scope>NUCLEOTIDE SEQUENCE</scope>
    <source>
        <strain evidence="2">Niue_2</strain>
        <tissue evidence="2">Leaf</tissue>
    </source>
</reference>
<sequence length="747" mass="81587">MLELAVELADSGTEGKTRFGQWRRVVCRALLVGLGCRGRMEFFPVQTNQSFFSLPRPALVLEPHREVRREATAWQGCGCCCVVVFLWRLSLALLGRQRQELGCVSSRRFQVCLVAQAYTAVIAWLFPFLGASPWWHQRVWLPDLVVCRGFGVVLFVGPRPCGGAWLPCKFRVHAVVGCICCCIACVASVVAQCVRAVVARLAVDSLAVVFLEWRTIAGKSKRALRHLSVVVVGLVLTGCELWLRCIAWLPGVLGLRCAVGLTGAFWRAFPERCLGGSGGVSPRTGLHCFCSSACCSVLSDGPCCLVIELCVLVKVLPRITLYLAIEVVLLALARQGVAVVFAPLAAESVLRVLWRVPFGGPWAGADVACCALFRLVVLCVWLFGGSLVKSPSLLECFDFVLFGALVYCVVPWVAPGACDSTTCCNVCLFVALSVVRQALVVASILYERDVALVLVTRVASQLGWLVLALLGTCEEEGHAWCPGIVELAWSEEEWIGSPSEFVVSVYCFSMLPSPVWCCVWLVGGLGMEHPMGLPLCWCRDHDVRRDTRRGVCPVGHNLIPTRCPVTIRITVVTRFPIATRYLVATRLLSRCLSPSRWYRDGLGGRVSAPCAPSVPWFRLGCRRVPQCRLALRTFRWGMRQLTRACLGWPTALLRFREFLVLAGLVVRYKPAILHAFGATSVLEFAVELADSGAKGKTSSTDVGFLTSCGYAEGCFRFVPDSVGFCGSRVCVTILVGGRGIALFYSAA</sequence>
<keyword evidence="1" id="KW-1133">Transmembrane helix</keyword>
<protein>
    <submittedName>
        <fullName evidence="2">Uncharacterized protein</fullName>
    </submittedName>
</protein>
<proteinExistence type="predicted"/>
<dbReference type="Proteomes" id="UP000652761">
    <property type="component" value="Unassembled WGS sequence"/>
</dbReference>
<feature type="transmembrane region" description="Helical" evidence="1">
    <location>
        <begin position="362"/>
        <end position="384"/>
    </location>
</feature>
<gene>
    <name evidence="2" type="ORF">Taro_046102</name>
</gene>
<evidence type="ECO:0000313" key="3">
    <source>
        <dbReference type="Proteomes" id="UP000652761"/>
    </source>
</evidence>
<keyword evidence="3" id="KW-1185">Reference proteome</keyword>
<evidence type="ECO:0000313" key="2">
    <source>
        <dbReference type="EMBL" id="MQM13179.1"/>
    </source>
</evidence>
<feature type="transmembrane region" description="Helical" evidence="1">
    <location>
        <begin position="321"/>
        <end position="342"/>
    </location>
</feature>
<comment type="caution">
    <text evidence="2">The sequence shown here is derived from an EMBL/GenBank/DDBJ whole genome shotgun (WGS) entry which is preliminary data.</text>
</comment>
<organism evidence="2 3">
    <name type="scientific">Colocasia esculenta</name>
    <name type="common">Wild taro</name>
    <name type="synonym">Arum esculentum</name>
    <dbReference type="NCBI Taxonomy" id="4460"/>
    <lineage>
        <taxon>Eukaryota</taxon>
        <taxon>Viridiplantae</taxon>
        <taxon>Streptophyta</taxon>
        <taxon>Embryophyta</taxon>
        <taxon>Tracheophyta</taxon>
        <taxon>Spermatophyta</taxon>
        <taxon>Magnoliopsida</taxon>
        <taxon>Liliopsida</taxon>
        <taxon>Araceae</taxon>
        <taxon>Aroideae</taxon>
        <taxon>Colocasieae</taxon>
        <taxon>Colocasia</taxon>
    </lineage>
</organism>
<keyword evidence="1" id="KW-0472">Membrane</keyword>
<feature type="transmembrane region" description="Helical" evidence="1">
    <location>
        <begin position="396"/>
        <end position="414"/>
    </location>
</feature>
<evidence type="ECO:0000256" key="1">
    <source>
        <dbReference type="SAM" id="Phobius"/>
    </source>
</evidence>
<dbReference type="AlphaFoldDB" id="A0A843WSX3"/>
<feature type="transmembrane region" description="Helical" evidence="1">
    <location>
        <begin position="73"/>
        <end position="95"/>
    </location>
</feature>
<accession>A0A843WSX3</accession>
<dbReference type="EMBL" id="NMUH01005594">
    <property type="protein sequence ID" value="MQM13179.1"/>
    <property type="molecule type" value="Genomic_DNA"/>
</dbReference>